<gene>
    <name evidence="1" type="ORF">Poly59_30600</name>
</gene>
<dbReference type="RefSeq" id="WP_146534820.1">
    <property type="nucleotide sequence ID" value="NZ_SJPX01000003.1"/>
</dbReference>
<protein>
    <submittedName>
        <fullName evidence="1">Uncharacterized protein</fullName>
    </submittedName>
</protein>
<accession>A0A5C6ERA3</accession>
<dbReference type="EMBL" id="SJPX01000003">
    <property type="protein sequence ID" value="TWU51468.1"/>
    <property type="molecule type" value="Genomic_DNA"/>
</dbReference>
<sequence length="111" mass="12766">MSNDHILRKKIRNYIIAEFGDDFNASIVVVQSIKDPIRFVGPVYLAVVSLRPLAEGVSTTLTDCDPDDIERMQRLLSDGDEVSCVFNNSGQEIERHFRGMDYFFDYQKIEM</sequence>
<proteinExistence type="predicted"/>
<keyword evidence="2" id="KW-1185">Reference proteome</keyword>
<dbReference type="AlphaFoldDB" id="A0A5C6ERA3"/>
<comment type="caution">
    <text evidence="1">The sequence shown here is derived from an EMBL/GenBank/DDBJ whole genome shotgun (WGS) entry which is preliminary data.</text>
</comment>
<evidence type="ECO:0000313" key="2">
    <source>
        <dbReference type="Proteomes" id="UP000317977"/>
    </source>
</evidence>
<name>A0A5C6ERA3_9BACT</name>
<dbReference type="Proteomes" id="UP000317977">
    <property type="component" value="Unassembled WGS sequence"/>
</dbReference>
<evidence type="ECO:0000313" key="1">
    <source>
        <dbReference type="EMBL" id="TWU51468.1"/>
    </source>
</evidence>
<organism evidence="1 2">
    <name type="scientific">Rubripirellula reticaptiva</name>
    <dbReference type="NCBI Taxonomy" id="2528013"/>
    <lineage>
        <taxon>Bacteria</taxon>
        <taxon>Pseudomonadati</taxon>
        <taxon>Planctomycetota</taxon>
        <taxon>Planctomycetia</taxon>
        <taxon>Pirellulales</taxon>
        <taxon>Pirellulaceae</taxon>
        <taxon>Rubripirellula</taxon>
    </lineage>
</organism>
<reference evidence="1 2" key="1">
    <citation type="submission" date="2019-02" db="EMBL/GenBank/DDBJ databases">
        <title>Deep-cultivation of Planctomycetes and their phenomic and genomic characterization uncovers novel biology.</title>
        <authorList>
            <person name="Wiegand S."/>
            <person name="Jogler M."/>
            <person name="Boedeker C."/>
            <person name="Pinto D."/>
            <person name="Vollmers J."/>
            <person name="Rivas-Marin E."/>
            <person name="Kohn T."/>
            <person name="Peeters S.H."/>
            <person name="Heuer A."/>
            <person name="Rast P."/>
            <person name="Oberbeckmann S."/>
            <person name="Bunk B."/>
            <person name="Jeske O."/>
            <person name="Meyerdierks A."/>
            <person name="Storesund J.E."/>
            <person name="Kallscheuer N."/>
            <person name="Luecker S."/>
            <person name="Lage O.M."/>
            <person name="Pohl T."/>
            <person name="Merkel B.J."/>
            <person name="Hornburger P."/>
            <person name="Mueller R.-W."/>
            <person name="Bruemmer F."/>
            <person name="Labrenz M."/>
            <person name="Spormann A.M."/>
            <person name="Op Den Camp H."/>
            <person name="Overmann J."/>
            <person name="Amann R."/>
            <person name="Jetten M.S.M."/>
            <person name="Mascher T."/>
            <person name="Medema M.H."/>
            <person name="Devos D.P."/>
            <person name="Kaster A.-K."/>
            <person name="Ovreas L."/>
            <person name="Rohde M."/>
            <person name="Galperin M.Y."/>
            <person name="Jogler C."/>
        </authorList>
    </citation>
    <scope>NUCLEOTIDE SEQUENCE [LARGE SCALE GENOMIC DNA]</scope>
    <source>
        <strain evidence="1 2">Poly59</strain>
    </source>
</reference>